<evidence type="ECO:0000256" key="8">
    <source>
        <dbReference type="HAMAP-Rule" id="MF_00454"/>
    </source>
</evidence>
<dbReference type="STRING" id="679926.Mpet_0686"/>
<feature type="transmembrane region" description="Helical" evidence="8">
    <location>
        <begin position="33"/>
        <end position="54"/>
    </location>
</feature>
<dbReference type="InterPro" id="IPR003691">
    <property type="entry name" value="FluC"/>
</dbReference>
<dbReference type="GO" id="GO:0005886">
    <property type="term" value="C:plasma membrane"/>
    <property type="evidence" value="ECO:0007669"/>
    <property type="project" value="UniProtKB-SubCell"/>
</dbReference>
<feature type="binding site" evidence="8">
    <location>
        <position position="74"/>
    </location>
    <ligand>
        <name>Na(+)</name>
        <dbReference type="ChEBI" id="CHEBI:29101"/>
        <note>structural</note>
    </ligand>
</feature>
<comment type="similarity">
    <text evidence="6 8">Belongs to the fluoride channel Fluc/FEX (TC 1.A.43) family.</text>
</comment>
<feature type="binding site" evidence="8">
    <location>
        <position position="77"/>
    </location>
    <ligand>
        <name>Na(+)</name>
        <dbReference type="ChEBI" id="CHEBI:29101"/>
        <note>structural</note>
    </ligand>
</feature>
<keyword evidence="4 8" id="KW-1133">Transmembrane helix</keyword>
<dbReference type="GO" id="GO:0046872">
    <property type="term" value="F:metal ion binding"/>
    <property type="evidence" value="ECO:0007669"/>
    <property type="project" value="UniProtKB-KW"/>
</dbReference>
<dbReference type="Proteomes" id="UP000006565">
    <property type="component" value="Chromosome"/>
</dbReference>
<dbReference type="NCBIfam" id="TIGR00494">
    <property type="entry name" value="crcB"/>
    <property type="match status" value="1"/>
</dbReference>
<comment type="function">
    <text evidence="8">Fluoride-specific ion channel. Important for reducing fluoride concentration in the cell, thus reducing its toxicity.</text>
</comment>
<proteinExistence type="inferred from homology"/>
<comment type="activity regulation">
    <text evidence="8">Na(+) is not transported, but it plays an essential structural role and its presence is essential for fluoride channel function.</text>
</comment>
<dbReference type="PANTHER" id="PTHR28259">
    <property type="entry name" value="FLUORIDE EXPORT PROTEIN 1-RELATED"/>
    <property type="match status" value="1"/>
</dbReference>
<dbReference type="OrthoDB" id="253428at2157"/>
<dbReference type="EMBL" id="CP002117">
    <property type="protein sequence ID" value="ADN35460.1"/>
    <property type="molecule type" value="Genomic_DNA"/>
</dbReference>
<evidence type="ECO:0000313" key="10">
    <source>
        <dbReference type="Proteomes" id="UP000006565"/>
    </source>
</evidence>
<keyword evidence="2 8" id="KW-1003">Cell membrane</keyword>
<evidence type="ECO:0000256" key="7">
    <source>
        <dbReference type="ARBA" id="ARBA00035585"/>
    </source>
</evidence>
<evidence type="ECO:0000256" key="2">
    <source>
        <dbReference type="ARBA" id="ARBA00022475"/>
    </source>
</evidence>
<keyword evidence="8" id="KW-0479">Metal-binding</keyword>
<evidence type="ECO:0000256" key="1">
    <source>
        <dbReference type="ARBA" id="ARBA00004651"/>
    </source>
</evidence>
<keyword evidence="8" id="KW-0915">Sodium</keyword>
<dbReference type="GO" id="GO:0140114">
    <property type="term" value="P:cellular detoxification of fluoride"/>
    <property type="evidence" value="ECO:0007669"/>
    <property type="project" value="UniProtKB-UniRule"/>
</dbReference>
<evidence type="ECO:0000256" key="6">
    <source>
        <dbReference type="ARBA" id="ARBA00035120"/>
    </source>
</evidence>
<dbReference type="Pfam" id="PF02537">
    <property type="entry name" value="CRCB"/>
    <property type="match status" value="1"/>
</dbReference>
<keyword evidence="3 8" id="KW-0812">Transmembrane</keyword>
<accession>E1RIE7</accession>
<keyword evidence="8" id="KW-0813">Transport</keyword>
<dbReference type="GO" id="GO:0062054">
    <property type="term" value="F:fluoride channel activity"/>
    <property type="evidence" value="ECO:0007669"/>
    <property type="project" value="UniProtKB-UniRule"/>
</dbReference>
<comment type="subcellular location">
    <subcellularLocation>
        <location evidence="1 8">Cell membrane</location>
        <topology evidence="1 8">Multi-pass membrane protein</topology>
    </subcellularLocation>
</comment>
<comment type="catalytic activity">
    <reaction evidence="7">
        <text>fluoride(in) = fluoride(out)</text>
        <dbReference type="Rhea" id="RHEA:76159"/>
        <dbReference type="ChEBI" id="CHEBI:17051"/>
    </reaction>
    <physiologicalReaction direction="left-to-right" evidence="7">
        <dbReference type="Rhea" id="RHEA:76160"/>
    </physiologicalReaction>
</comment>
<feature type="transmembrane region" description="Helical" evidence="8">
    <location>
        <begin position="96"/>
        <end position="116"/>
    </location>
</feature>
<dbReference type="eggNOG" id="arCOG04701">
    <property type="taxonomic scope" value="Archaea"/>
</dbReference>
<protein>
    <recommendedName>
        <fullName evidence="8">Fluoride-specific ion channel FluC</fullName>
    </recommendedName>
</protein>
<keyword evidence="5 8" id="KW-0472">Membrane</keyword>
<name>E1RIE7_METP4</name>
<dbReference type="GeneID" id="9743135"/>
<keyword evidence="8" id="KW-0406">Ion transport</keyword>
<dbReference type="RefSeq" id="WP_013328638.1">
    <property type="nucleotide sequence ID" value="NC_014507.1"/>
</dbReference>
<dbReference type="HOGENOM" id="CLU_114342_2_3_2"/>
<evidence type="ECO:0000256" key="5">
    <source>
        <dbReference type="ARBA" id="ARBA00023136"/>
    </source>
</evidence>
<evidence type="ECO:0000256" key="3">
    <source>
        <dbReference type="ARBA" id="ARBA00022692"/>
    </source>
</evidence>
<organism evidence="9 10">
    <name type="scientific">Methanolacinia petrolearia (strain DSM 11571 / OCM 486 / SEBR 4847)</name>
    <name type="common">Methanoplanus petrolearius</name>
    <dbReference type="NCBI Taxonomy" id="679926"/>
    <lineage>
        <taxon>Archaea</taxon>
        <taxon>Methanobacteriati</taxon>
        <taxon>Methanobacteriota</taxon>
        <taxon>Stenosarchaea group</taxon>
        <taxon>Methanomicrobia</taxon>
        <taxon>Methanomicrobiales</taxon>
        <taxon>Methanomicrobiaceae</taxon>
        <taxon>Methanolacinia</taxon>
    </lineage>
</organism>
<dbReference type="HAMAP" id="MF_00454">
    <property type="entry name" value="FluC"/>
    <property type="match status" value="1"/>
</dbReference>
<evidence type="ECO:0000313" key="9">
    <source>
        <dbReference type="EMBL" id="ADN35460.1"/>
    </source>
</evidence>
<evidence type="ECO:0000256" key="4">
    <source>
        <dbReference type="ARBA" id="ARBA00022989"/>
    </source>
</evidence>
<gene>
    <name evidence="8" type="primary">fluC</name>
    <name evidence="8" type="synonym">crcB</name>
    <name evidence="9" type="ordered locus">Mpet_0686</name>
</gene>
<dbReference type="AlphaFoldDB" id="E1RIE7"/>
<keyword evidence="8" id="KW-0407">Ion channel</keyword>
<reference evidence="9 10" key="1">
    <citation type="journal article" date="2010" name="Stand. Genomic Sci.">
        <title>Complete genome sequence of Methanoplanus petrolearius type strain (SEBR 4847).</title>
        <authorList>
            <person name="Brambilla E."/>
            <person name="Djao O.D."/>
            <person name="Daligault H."/>
            <person name="Lapidus A."/>
            <person name="Lucas S."/>
            <person name="Hammon N."/>
            <person name="Nolan M."/>
            <person name="Tice H."/>
            <person name="Cheng J.F."/>
            <person name="Han C."/>
            <person name="Tapia R."/>
            <person name="Goodwin L."/>
            <person name="Pitluck S."/>
            <person name="Liolios K."/>
            <person name="Ivanova N."/>
            <person name="Mavromatis K."/>
            <person name="Mikhailova N."/>
            <person name="Pati A."/>
            <person name="Chen A."/>
            <person name="Palaniappan K."/>
            <person name="Land M."/>
            <person name="Hauser L."/>
            <person name="Chang Y.J."/>
            <person name="Jeffries C.D."/>
            <person name="Rohde M."/>
            <person name="Spring S."/>
            <person name="Sikorski J."/>
            <person name="Goker M."/>
            <person name="Woyke T."/>
            <person name="Bristow J."/>
            <person name="Eisen J.A."/>
            <person name="Markowitz V."/>
            <person name="Hugenholtz P."/>
            <person name="Kyrpides N.C."/>
            <person name="Klenk H.P."/>
        </authorList>
    </citation>
    <scope>NUCLEOTIDE SEQUENCE [LARGE SCALE GENOMIC DNA]</scope>
    <source>
        <strain evidence="10">DSM 11571 / OCM 486 / SEBR 4847</strain>
    </source>
</reference>
<keyword evidence="10" id="KW-1185">Reference proteome</keyword>
<sequence length="127" mass="13912" precursor="true">MKIWLLVAVGGAIGALARYIIGGWFQSGNSTFPVGTMSVNIIGSFLLGFIMYFSEYTGVFSDETRIFITIGVLGAFTTMSTFSYESFRMLEHNEFIKLSVNILGTVLLTLCGIYLGKIMAGFAEVFT</sequence>
<dbReference type="KEGG" id="mpi:Mpet_0686"/>
<feature type="transmembrane region" description="Helical" evidence="8">
    <location>
        <begin position="66"/>
        <end position="84"/>
    </location>
</feature>
<dbReference type="PANTHER" id="PTHR28259:SF1">
    <property type="entry name" value="FLUORIDE EXPORT PROTEIN 1-RELATED"/>
    <property type="match status" value="1"/>
</dbReference>